<name>A0A7G9RVY7_9BURK</name>
<evidence type="ECO:0000259" key="2">
    <source>
        <dbReference type="Pfam" id="PF03061"/>
    </source>
</evidence>
<dbReference type="GO" id="GO:0016289">
    <property type="term" value="F:acyl-CoA hydrolase activity"/>
    <property type="evidence" value="ECO:0007669"/>
    <property type="project" value="TreeGrafter"/>
</dbReference>
<dbReference type="NCBIfam" id="TIGR00369">
    <property type="entry name" value="unchar_dom_1"/>
    <property type="match status" value="1"/>
</dbReference>
<dbReference type="Gene3D" id="3.10.129.10">
    <property type="entry name" value="Hotdog Thioesterase"/>
    <property type="match status" value="1"/>
</dbReference>
<organism evidence="3 4">
    <name type="scientific">Diaphorobacter ruginosibacter</name>
    <dbReference type="NCBI Taxonomy" id="1715720"/>
    <lineage>
        <taxon>Bacteria</taxon>
        <taxon>Pseudomonadati</taxon>
        <taxon>Pseudomonadota</taxon>
        <taxon>Betaproteobacteria</taxon>
        <taxon>Burkholderiales</taxon>
        <taxon>Comamonadaceae</taxon>
        <taxon>Diaphorobacter</taxon>
    </lineage>
</organism>
<gene>
    <name evidence="3" type="ORF">H9K76_20795</name>
</gene>
<proteinExistence type="predicted"/>
<feature type="domain" description="Thioesterase" evidence="2">
    <location>
        <begin position="47"/>
        <end position="119"/>
    </location>
</feature>
<dbReference type="PANTHER" id="PTHR42856:SF1">
    <property type="entry name" value="ACYL-COENZYME A THIOESTERASE PAAI"/>
    <property type="match status" value="1"/>
</dbReference>
<dbReference type="InterPro" id="IPR052723">
    <property type="entry name" value="Acyl-CoA_thioesterase_PaaI"/>
</dbReference>
<dbReference type="PANTHER" id="PTHR42856">
    <property type="entry name" value="ACYL-COENZYME A THIOESTERASE PAAI"/>
    <property type="match status" value="1"/>
</dbReference>
<dbReference type="InterPro" id="IPR006683">
    <property type="entry name" value="Thioestr_dom"/>
</dbReference>
<accession>A0A7G9RVY7</accession>
<evidence type="ECO:0000313" key="3">
    <source>
        <dbReference type="EMBL" id="QNN59762.1"/>
    </source>
</evidence>
<dbReference type="Proteomes" id="UP000515811">
    <property type="component" value="Chromosome"/>
</dbReference>
<dbReference type="AlphaFoldDB" id="A0A7G9RVY7"/>
<evidence type="ECO:0000256" key="1">
    <source>
        <dbReference type="ARBA" id="ARBA00022801"/>
    </source>
</evidence>
<protein>
    <submittedName>
        <fullName evidence="3">PaaI family thioesterase</fullName>
    </submittedName>
</protein>
<dbReference type="KEGG" id="drg:H9K76_20795"/>
<dbReference type="SUPFAM" id="SSF54637">
    <property type="entry name" value="Thioesterase/thiol ester dehydrase-isomerase"/>
    <property type="match status" value="1"/>
</dbReference>
<dbReference type="Pfam" id="PF03061">
    <property type="entry name" value="4HBT"/>
    <property type="match status" value="1"/>
</dbReference>
<keyword evidence="1" id="KW-0378">Hydrolase</keyword>
<keyword evidence="4" id="KW-1185">Reference proteome</keyword>
<dbReference type="EMBL" id="CP060714">
    <property type="protein sequence ID" value="QNN59762.1"/>
    <property type="molecule type" value="Genomic_DNA"/>
</dbReference>
<dbReference type="InterPro" id="IPR029069">
    <property type="entry name" value="HotDog_dom_sf"/>
</dbReference>
<sequence length="135" mass="14396">MENIQEFAKQVFLSQPFSRYIGAELVASSEDGVEIALVLQEHHKQQHGFAHGGVVSYLADNAITFAGGIALGGNALTAEFKINYVRPAIGARLIACAQARNAGKRMAVCQCEVYVTDGQARKLCAIAQGTVVLAM</sequence>
<dbReference type="CDD" id="cd03443">
    <property type="entry name" value="PaaI_thioesterase"/>
    <property type="match status" value="1"/>
</dbReference>
<dbReference type="InterPro" id="IPR003736">
    <property type="entry name" value="PAAI_dom"/>
</dbReference>
<evidence type="ECO:0000313" key="4">
    <source>
        <dbReference type="Proteomes" id="UP000515811"/>
    </source>
</evidence>
<reference evidence="3 4" key="1">
    <citation type="submission" date="2020-08" db="EMBL/GenBank/DDBJ databases">
        <title>Genome sequence of Diaphorobacter ruginosibacter DSM 27467T.</title>
        <authorList>
            <person name="Hyun D.-W."/>
            <person name="Bae J.-W."/>
        </authorList>
    </citation>
    <scope>NUCLEOTIDE SEQUENCE [LARGE SCALE GENOMIC DNA]</scope>
    <source>
        <strain evidence="3 4">DSM 27467</strain>
    </source>
</reference>